<organism evidence="3 4">
    <name type="scientific">Candidatus Brocadia sinica JPN1</name>
    <dbReference type="NCBI Taxonomy" id="1197129"/>
    <lineage>
        <taxon>Bacteria</taxon>
        <taxon>Pseudomonadati</taxon>
        <taxon>Planctomycetota</taxon>
        <taxon>Candidatus Brocadiia</taxon>
        <taxon>Candidatus Brocadiales</taxon>
        <taxon>Candidatus Brocadiaceae</taxon>
        <taxon>Candidatus Brocadia</taxon>
    </lineage>
</organism>
<dbReference type="RefSeq" id="WP_052563965.1">
    <property type="nucleotide sequence ID" value="NZ_BAFN01000001.1"/>
</dbReference>
<proteinExistence type="predicted"/>
<evidence type="ECO:0000313" key="3">
    <source>
        <dbReference type="EMBL" id="GAN33898.1"/>
    </source>
</evidence>
<dbReference type="EMBL" id="BAFN01000001">
    <property type="protein sequence ID" value="GAN33898.1"/>
    <property type="molecule type" value="Genomic_DNA"/>
</dbReference>
<feature type="chain" id="PRO_5045865383" evidence="2">
    <location>
        <begin position="25"/>
        <end position="78"/>
    </location>
</feature>
<protein>
    <submittedName>
        <fullName evidence="3">Uncharacterized protein</fullName>
    </submittedName>
</protein>
<feature type="compositionally biased region" description="Basic and acidic residues" evidence="1">
    <location>
        <begin position="61"/>
        <end position="78"/>
    </location>
</feature>
<accession>A0ABQ0JZ32</accession>
<sequence length="78" mass="8312">MLKKFGYSLIAVSALTFSAGVVNSSFISSVLAEDKEKDKEGKSDELMTGSVKTAFAGSIMSEDKSKEKDKEGKSGELI</sequence>
<evidence type="ECO:0000313" key="4">
    <source>
        <dbReference type="Proteomes" id="UP000032309"/>
    </source>
</evidence>
<gene>
    <name evidence="3" type="ORF">BROSI_A2433</name>
</gene>
<name>A0ABQ0JZ32_9BACT</name>
<comment type="caution">
    <text evidence="3">The sequence shown here is derived from an EMBL/GenBank/DDBJ whole genome shotgun (WGS) entry which is preliminary data.</text>
</comment>
<reference evidence="4" key="1">
    <citation type="journal article" date="2015" name="Genome Announc.">
        <title>Draft Genome Sequence of an Anaerobic Ammonium-Oxidizing Bacterium, "Candidatus Brocadia sinica".</title>
        <authorList>
            <person name="Oshiki M."/>
            <person name="Shinyako-Hata K."/>
            <person name="Satoh H."/>
            <person name="Okabe S."/>
        </authorList>
    </citation>
    <scope>NUCLEOTIDE SEQUENCE [LARGE SCALE GENOMIC DNA]</scope>
    <source>
        <strain evidence="4">JPN1</strain>
    </source>
</reference>
<keyword evidence="4" id="KW-1185">Reference proteome</keyword>
<evidence type="ECO:0000256" key="2">
    <source>
        <dbReference type="SAM" id="SignalP"/>
    </source>
</evidence>
<keyword evidence="2" id="KW-0732">Signal</keyword>
<feature type="region of interest" description="Disordered" evidence="1">
    <location>
        <begin position="57"/>
        <end position="78"/>
    </location>
</feature>
<feature type="signal peptide" evidence="2">
    <location>
        <begin position="1"/>
        <end position="24"/>
    </location>
</feature>
<dbReference type="Proteomes" id="UP000032309">
    <property type="component" value="Unassembled WGS sequence"/>
</dbReference>
<evidence type="ECO:0000256" key="1">
    <source>
        <dbReference type="SAM" id="MobiDB-lite"/>
    </source>
</evidence>